<dbReference type="AlphaFoldDB" id="A0A2G8SNG2"/>
<dbReference type="GO" id="GO:0034354">
    <property type="term" value="P:'de novo' NAD+ biosynthetic process from L-tryptophan"/>
    <property type="evidence" value="ECO:0007669"/>
    <property type="project" value="TreeGrafter"/>
</dbReference>
<comment type="caution">
    <text evidence="6">The sequence shown here is derived from an EMBL/GenBank/DDBJ whole genome shotgun (WGS) entry which is preliminary data.</text>
</comment>
<dbReference type="STRING" id="1077348.A0A2G8SNG2"/>
<keyword evidence="2 4" id="KW-0479">Metal-binding</keyword>
<dbReference type="InterPro" id="IPR000898">
    <property type="entry name" value="Indolamine_dOase"/>
</dbReference>
<keyword evidence="7" id="KW-1185">Reference proteome</keyword>
<name>A0A2G8SNG2_9APHY</name>
<evidence type="ECO:0000256" key="4">
    <source>
        <dbReference type="PIRSR" id="PIRSR600898-1"/>
    </source>
</evidence>
<protein>
    <recommendedName>
        <fullName evidence="8">Indoleamine 2,3-dioxygenase</fullName>
    </recommendedName>
</protein>
<dbReference type="Proteomes" id="UP000230002">
    <property type="component" value="Unassembled WGS sequence"/>
</dbReference>
<comment type="similarity">
    <text evidence="1">Belongs to the indoleamine 2,3-dioxygenase family.</text>
</comment>
<dbReference type="PANTHER" id="PTHR28657">
    <property type="entry name" value="INDOLEAMINE 2,3-DIOXYGENASE"/>
    <property type="match status" value="1"/>
</dbReference>
<dbReference type="Gene3D" id="1.20.58.480">
    <property type="match status" value="1"/>
</dbReference>
<evidence type="ECO:0000256" key="2">
    <source>
        <dbReference type="ARBA" id="ARBA00022723"/>
    </source>
</evidence>
<proteinExistence type="inferred from homology"/>
<gene>
    <name evidence="6" type="ORF">GSI_02030</name>
</gene>
<feature type="binding site" description="proximal binding residue" evidence="4">
    <location>
        <position position="443"/>
    </location>
    <ligand>
        <name>heme b</name>
        <dbReference type="ChEBI" id="CHEBI:60344"/>
    </ligand>
    <ligandPart>
        <name>Fe</name>
        <dbReference type="ChEBI" id="CHEBI:18248"/>
    </ligandPart>
</feature>
<evidence type="ECO:0000313" key="6">
    <source>
        <dbReference type="EMBL" id="PIL35305.1"/>
    </source>
</evidence>
<keyword evidence="4" id="KW-0349">Heme</keyword>
<evidence type="ECO:0000256" key="5">
    <source>
        <dbReference type="SAM" id="MobiDB-lite"/>
    </source>
</evidence>
<dbReference type="OrthoDB" id="540174at2759"/>
<reference evidence="6 7" key="1">
    <citation type="journal article" date="2015" name="Sci. Rep.">
        <title>Chromosome-level genome map provides insights into diverse defense mechanisms in the medicinal fungus Ganoderma sinense.</title>
        <authorList>
            <person name="Zhu Y."/>
            <person name="Xu J."/>
            <person name="Sun C."/>
            <person name="Zhou S."/>
            <person name="Xu H."/>
            <person name="Nelson D.R."/>
            <person name="Qian J."/>
            <person name="Song J."/>
            <person name="Luo H."/>
            <person name="Xiang L."/>
            <person name="Li Y."/>
            <person name="Xu Z."/>
            <person name="Ji A."/>
            <person name="Wang L."/>
            <person name="Lu S."/>
            <person name="Hayward A."/>
            <person name="Sun W."/>
            <person name="Li X."/>
            <person name="Schwartz D.C."/>
            <person name="Wang Y."/>
            <person name="Chen S."/>
        </authorList>
    </citation>
    <scope>NUCLEOTIDE SEQUENCE [LARGE SCALE GENOMIC DNA]</scope>
    <source>
        <strain evidence="6 7">ZZ0214-1</strain>
    </source>
</reference>
<dbReference type="Pfam" id="PF01231">
    <property type="entry name" value="IDO"/>
    <property type="match status" value="1"/>
</dbReference>
<accession>A0A2G8SNG2</accession>
<keyword evidence="3 4" id="KW-0408">Iron</keyword>
<dbReference type="EMBL" id="AYKW01000003">
    <property type="protein sequence ID" value="PIL35305.1"/>
    <property type="molecule type" value="Genomic_DNA"/>
</dbReference>
<feature type="region of interest" description="Disordered" evidence="5">
    <location>
        <begin position="458"/>
        <end position="483"/>
    </location>
</feature>
<dbReference type="SUPFAM" id="SSF140959">
    <property type="entry name" value="Indolic compounds 2,3-dioxygenase-like"/>
    <property type="match status" value="1"/>
</dbReference>
<feature type="compositionally biased region" description="Gly residues" evidence="5">
    <location>
        <begin position="464"/>
        <end position="478"/>
    </location>
</feature>
<evidence type="ECO:0000256" key="3">
    <source>
        <dbReference type="ARBA" id="ARBA00023004"/>
    </source>
</evidence>
<dbReference type="GO" id="GO:0046872">
    <property type="term" value="F:metal ion binding"/>
    <property type="evidence" value="ECO:0007669"/>
    <property type="project" value="UniProtKB-KW"/>
</dbReference>
<dbReference type="GO" id="GO:0033754">
    <property type="term" value="F:indoleamine 2,3-dioxygenase activity"/>
    <property type="evidence" value="ECO:0007669"/>
    <property type="project" value="TreeGrafter"/>
</dbReference>
<sequence length="503" mass="55527">MNNLPPNHFLNLHRPDVFAPILAGTPDTSTLAAHDFDVDTRTGFMPPQPPLTRLPDPWLPWEAALDDAIARRLQLAERPRLSAEDEKASEAWRHSIREVPILPTDDLKSSELLLRRAHHVLAWIMHFYVHTTPTATREIHIPPPITVPLLQVCAQLQLPPVLTYSDDVLYNWAFKTPPASDVLFDPKAELHNLRCLTLFTGTRDEEEFYLSSARIELRGVEALSLMRAIMDEAFVGDAIARTRITSYLRLLATVINDMQVLLAAVREGCDPAVFYHEIRPWFKGADSDTSGRKWVFDGLELDPTLEAPTELSGPSAGQSSLIHALDIFLGVDKYSHSNFSQFHARSNPPPAPAASSGSVSAAEPVAGEAPAWTAAFSSAPATPTVPFLTRMQLYMPRHHRAFLRHLQASPRPLRELVEQAGCDALTEAYDGAVTALKEFRDEHVRVVALYILIPSRQAHNTKGSGRGQSEGAPKGTGGTDAFQFVKGVRDQTAGALLRRSGHS</sequence>
<dbReference type="GO" id="GO:0020037">
    <property type="term" value="F:heme binding"/>
    <property type="evidence" value="ECO:0007669"/>
    <property type="project" value="InterPro"/>
</dbReference>
<evidence type="ECO:0000256" key="1">
    <source>
        <dbReference type="ARBA" id="ARBA00007119"/>
    </source>
</evidence>
<evidence type="ECO:0008006" key="8">
    <source>
        <dbReference type="Google" id="ProtNLM"/>
    </source>
</evidence>
<organism evidence="6 7">
    <name type="scientific">Ganoderma sinense ZZ0214-1</name>
    <dbReference type="NCBI Taxonomy" id="1077348"/>
    <lineage>
        <taxon>Eukaryota</taxon>
        <taxon>Fungi</taxon>
        <taxon>Dikarya</taxon>
        <taxon>Basidiomycota</taxon>
        <taxon>Agaricomycotina</taxon>
        <taxon>Agaricomycetes</taxon>
        <taxon>Polyporales</taxon>
        <taxon>Polyporaceae</taxon>
        <taxon>Ganoderma</taxon>
    </lineage>
</organism>
<dbReference type="GO" id="GO:0019441">
    <property type="term" value="P:L-tryptophan catabolic process to kynurenine"/>
    <property type="evidence" value="ECO:0007669"/>
    <property type="project" value="InterPro"/>
</dbReference>
<dbReference type="GO" id="GO:0005737">
    <property type="term" value="C:cytoplasm"/>
    <property type="evidence" value="ECO:0007669"/>
    <property type="project" value="TreeGrafter"/>
</dbReference>
<dbReference type="InterPro" id="IPR037217">
    <property type="entry name" value="Trp/Indoleamine_2_3_dOase-like"/>
</dbReference>
<evidence type="ECO:0000313" key="7">
    <source>
        <dbReference type="Proteomes" id="UP000230002"/>
    </source>
</evidence>
<dbReference type="PANTHER" id="PTHR28657:SF5">
    <property type="entry name" value="INDOLEAMINE 2,3-DIOXYGENASE"/>
    <property type="match status" value="1"/>
</dbReference>